<keyword evidence="2" id="KW-1133">Transmembrane helix</keyword>
<dbReference type="Proteomes" id="UP000051952">
    <property type="component" value="Unassembled WGS sequence"/>
</dbReference>
<organism evidence="3 4">
    <name type="scientific">Bodo saltans</name>
    <name type="common">Flagellated protozoan</name>
    <dbReference type="NCBI Taxonomy" id="75058"/>
    <lineage>
        <taxon>Eukaryota</taxon>
        <taxon>Discoba</taxon>
        <taxon>Euglenozoa</taxon>
        <taxon>Kinetoplastea</taxon>
        <taxon>Metakinetoplastina</taxon>
        <taxon>Eubodonida</taxon>
        <taxon>Bodonidae</taxon>
        <taxon>Bodo</taxon>
    </lineage>
</organism>
<dbReference type="EMBL" id="CYKH01001368">
    <property type="protein sequence ID" value="CUG86691.1"/>
    <property type="molecule type" value="Genomic_DNA"/>
</dbReference>
<keyword evidence="4" id="KW-1185">Reference proteome</keyword>
<protein>
    <submittedName>
        <fullName evidence="3">Membrane-associated protein, putative</fullName>
    </submittedName>
</protein>
<keyword evidence="2" id="KW-0812">Transmembrane</keyword>
<name>A0A0S4JB73_BODSA</name>
<accession>A0A0S4JB73</accession>
<evidence type="ECO:0000313" key="4">
    <source>
        <dbReference type="Proteomes" id="UP000051952"/>
    </source>
</evidence>
<gene>
    <name evidence="3" type="ORF">BSAL_94265</name>
</gene>
<keyword evidence="2" id="KW-0472">Membrane</keyword>
<dbReference type="VEuPathDB" id="TriTrypDB:BSAL_94265"/>
<sequence length="243" mass="26663">MALRLLPTTYWSPRLVVKSFGALMSSRCRRYLRGRGPDVPAGAVDRPGRGDGGASCAYAPIIIAALYFLYAAVLVALRPHRLFSDMVLAPVSSALFGAMCVCKYVGSSTSVLETVLSVVQITQMLLRLLALFREWEWRELVPEPAAHADAARGKYAAGNFLHFTIQDDLDDDDICLGDIEMQPAMNVELEDDAAVAVQFWNEEDGEPIQPPNSSDDDDPLASAPPPPKMMNEAIPRKKRSKII</sequence>
<feature type="transmembrane region" description="Helical" evidence="2">
    <location>
        <begin position="57"/>
        <end position="77"/>
    </location>
</feature>
<proteinExistence type="predicted"/>
<evidence type="ECO:0000313" key="3">
    <source>
        <dbReference type="EMBL" id="CUG86691.1"/>
    </source>
</evidence>
<evidence type="ECO:0000256" key="1">
    <source>
        <dbReference type="SAM" id="MobiDB-lite"/>
    </source>
</evidence>
<feature type="region of interest" description="Disordered" evidence="1">
    <location>
        <begin position="202"/>
        <end position="243"/>
    </location>
</feature>
<dbReference type="AlphaFoldDB" id="A0A0S4JB73"/>
<reference evidence="4" key="1">
    <citation type="submission" date="2015-09" db="EMBL/GenBank/DDBJ databases">
        <authorList>
            <consortium name="Pathogen Informatics"/>
        </authorList>
    </citation>
    <scope>NUCLEOTIDE SEQUENCE [LARGE SCALE GENOMIC DNA]</scope>
    <source>
        <strain evidence="4">Lake Konstanz</strain>
    </source>
</reference>
<evidence type="ECO:0000256" key="2">
    <source>
        <dbReference type="SAM" id="Phobius"/>
    </source>
</evidence>